<evidence type="ECO:0000259" key="5">
    <source>
        <dbReference type="Pfam" id="PF04389"/>
    </source>
</evidence>
<dbReference type="InterPro" id="IPR046450">
    <property type="entry name" value="PA_dom_sf"/>
</dbReference>
<comment type="similarity">
    <text evidence="1">Belongs to the peptidase M28 family. M28B subfamily.</text>
</comment>
<evidence type="ECO:0008006" key="8">
    <source>
        <dbReference type="Google" id="ProtNLM"/>
    </source>
</evidence>
<dbReference type="SUPFAM" id="SSF53187">
    <property type="entry name" value="Zn-dependent exopeptidases"/>
    <property type="match status" value="1"/>
</dbReference>
<dbReference type="Gene3D" id="3.50.30.30">
    <property type="match status" value="1"/>
</dbReference>
<dbReference type="InterPro" id="IPR003137">
    <property type="entry name" value="PA_domain"/>
</dbReference>
<name>A0AAQ3R4F6_9PEZI</name>
<dbReference type="SUPFAM" id="SSF52025">
    <property type="entry name" value="PA domain"/>
    <property type="match status" value="1"/>
</dbReference>
<dbReference type="Pfam" id="PF04389">
    <property type="entry name" value="Peptidase_M28"/>
    <property type="match status" value="1"/>
</dbReference>
<keyword evidence="7" id="KW-1185">Reference proteome</keyword>
<evidence type="ECO:0000259" key="4">
    <source>
        <dbReference type="Pfam" id="PF04253"/>
    </source>
</evidence>
<proteinExistence type="inferred from homology"/>
<dbReference type="InterPro" id="IPR007365">
    <property type="entry name" value="TFR-like_dimer_dom"/>
</dbReference>
<dbReference type="CDD" id="cd08022">
    <property type="entry name" value="M28_PSMA_like"/>
    <property type="match status" value="1"/>
</dbReference>
<dbReference type="SUPFAM" id="SSF47672">
    <property type="entry name" value="Transferrin receptor-like dimerisation domain"/>
    <property type="match status" value="1"/>
</dbReference>
<keyword evidence="2" id="KW-0472">Membrane</keyword>
<dbReference type="AlphaFoldDB" id="A0AAQ3R4F6"/>
<organism evidence="6 7">
    <name type="scientific">Acrodontium crateriforme</name>
    <dbReference type="NCBI Taxonomy" id="150365"/>
    <lineage>
        <taxon>Eukaryota</taxon>
        <taxon>Fungi</taxon>
        <taxon>Dikarya</taxon>
        <taxon>Ascomycota</taxon>
        <taxon>Pezizomycotina</taxon>
        <taxon>Dothideomycetes</taxon>
        <taxon>Dothideomycetidae</taxon>
        <taxon>Mycosphaerellales</taxon>
        <taxon>Teratosphaeriaceae</taxon>
        <taxon>Acrodontium</taxon>
    </lineage>
</organism>
<dbReference type="InterPro" id="IPR036757">
    <property type="entry name" value="TFR-like_dimer_dom_sf"/>
</dbReference>
<dbReference type="CDD" id="cd02121">
    <property type="entry name" value="PA_GCPII_like"/>
    <property type="match status" value="1"/>
</dbReference>
<keyword evidence="2" id="KW-0812">Transmembrane</keyword>
<dbReference type="InterPro" id="IPR007484">
    <property type="entry name" value="Peptidase_M28"/>
</dbReference>
<feature type="domain" description="Peptidase M28" evidence="5">
    <location>
        <begin position="386"/>
        <end position="572"/>
    </location>
</feature>
<dbReference type="PANTHER" id="PTHR10404">
    <property type="entry name" value="N-ACETYLATED-ALPHA-LINKED ACIDIC DIPEPTIDASE"/>
    <property type="match status" value="1"/>
</dbReference>
<accession>A0AAQ3R4F6</accession>
<feature type="domain" description="Transferrin receptor-like dimerisation" evidence="4">
    <location>
        <begin position="642"/>
        <end position="766"/>
    </location>
</feature>
<dbReference type="Proteomes" id="UP001303373">
    <property type="component" value="Chromosome 5"/>
</dbReference>
<dbReference type="EMBL" id="CP138584">
    <property type="protein sequence ID" value="WPH00876.1"/>
    <property type="molecule type" value="Genomic_DNA"/>
</dbReference>
<dbReference type="InterPro" id="IPR039373">
    <property type="entry name" value="Peptidase_M28B"/>
</dbReference>
<evidence type="ECO:0000313" key="7">
    <source>
        <dbReference type="Proteomes" id="UP001303373"/>
    </source>
</evidence>
<sequence>MPSSEQTPLIQRVPVNEIRQRYSHSTIRRFCTVALSSTLIVCIITALALYAVGSSLVIGDDPPKKEYIPHKSWPESEGISYNKLKNILLDTPDAKQVREWSKYYTAGPHLAGKNLSQAEWTRDRWQEFGIKQSEVVSYDVFINYPIDHRLALLKDGKVKFEATLEEDVLEDDPTTGMEERVPVFHGYSANGNVTAQYVYCNYGTYEDFEDLKKAKVELKDKIAVVKYGRIFRGLKIKRAEDFGMVGVVIYTDPYDDGPMTEENGYEPYPAGPARQPSSVQRGSVSYLSIAPGDPTTIGYPSKPGVPRQSTDGKIPRIPSLPLSYAEAIPILKALNGHGPKASSFSSSWQTGGLGYKGVKYNIGPSPPSLTLNLVNEQEYVTTPIWNTIGIINGSISDEVIVIGNHRDAWIAGGAGDPNSGSAALNEVIRSFGVALEKGWKPLRTIVFASWDGEEYGLIGSTEWVEEFLPWLSHATVAYINMDVGAKGKVFRTSAAPLLNKAIYEATSAVPSPNQTIKGQTVRDTWNGHISTMGSGSDFTAFQDFAGIASIDIGFDSAENDPVYHYHSNYDSFYWMDNYGDPGFEYHLAVAKIIALLTAQLCETPIVNFNATDYAIGLANYLDSVKTLASKSSLDADSQTSIFASLETSIASFKETSSAFDAKAQTLASSLASLHGKHDRRAAAELYPQARSINTAYKLLERQFLYDEGLDSRSWFKHVVFAPGLWTGYAGATFPGLVEAFEAGDKEMVMKWLDIIEMRVDGAISLLEG</sequence>
<evidence type="ECO:0000256" key="1">
    <source>
        <dbReference type="ARBA" id="ARBA00005634"/>
    </source>
</evidence>
<dbReference type="FunFam" id="3.50.30.30:FF:000008">
    <property type="entry name" value="Glutamate carboxypeptidase 2"/>
    <property type="match status" value="1"/>
</dbReference>
<reference evidence="6 7" key="1">
    <citation type="submission" date="2023-11" db="EMBL/GenBank/DDBJ databases">
        <title>An acidophilic fungus is an integral part of prey digestion in a carnivorous sundew plant.</title>
        <authorList>
            <person name="Tsai I.J."/>
        </authorList>
    </citation>
    <scope>NUCLEOTIDE SEQUENCE [LARGE SCALE GENOMIC DNA]</scope>
    <source>
        <strain evidence="6">169a</strain>
    </source>
</reference>
<dbReference type="Gene3D" id="1.20.930.40">
    <property type="entry name" value="Transferrin receptor-like, dimerisation domain"/>
    <property type="match status" value="1"/>
</dbReference>
<dbReference type="GO" id="GO:0004180">
    <property type="term" value="F:carboxypeptidase activity"/>
    <property type="evidence" value="ECO:0007669"/>
    <property type="project" value="TreeGrafter"/>
</dbReference>
<evidence type="ECO:0000259" key="3">
    <source>
        <dbReference type="Pfam" id="PF02225"/>
    </source>
</evidence>
<dbReference type="Pfam" id="PF04253">
    <property type="entry name" value="TFR_dimer"/>
    <property type="match status" value="1"/>
</dbReference>
<dbReference type="FunFam" id="3.40.630.10:FF:000101">
    <property type="entry name" value="N-acetylated alpha-linked acidic dipeptidase like 1"/>
    <property type="match status" value="1"/>
</dbReference>
<evidence type="ECO:0000313" key="6">
    <source>
        <dbReference type="EMBL" id="WPH00876.1"/>
    </source>
</evidence>
<dbReference type="Pfam" id="PF02225">
    <property type="entry name" value="PA"/>
    <property type="match status" value="1"/>
</dbReference>
<feature type="transmembrane region" description="Helical" evidence="2">
    <location>
        <begin position="30"/>
        <end position="52"/>
    </location>
</feature>
<dbReference type="Gene3D" id="3.40.630.10">
    <property type="entry name" value="Zn peptidases"/>
    <property type="match status" value="1"/>
</dbReference>
<keyword evidence="2" id="KW-1133">Transmembrane helix</keyword>
<feature type="domain" description="PA" evidence="3">
    <location>
        <begin position="193"/>
        <end position="269"/>
    </location>
</feature>
<gene>
    <name evidence="6" type="ORF">R9X50_00370700</name>
</gene>
<protein>
    <recommendedName>
        <fullName evidence="8">Glutamate carboxypeptidase</fullName>
    </recommendedName>
</protein>
<dbReference type="PANTHER" id="PTHR10404:SF46">
    <property type="entry name" value="VACUOLAR PROTEIN SORTING-ASSOCIATED PROTEIN 70"/>
    <property type="match status" value="1"/>
</dbReference>
<evidence type="ECO:0000256" key="2">
    <source>
        <dbReference type="SAM" id="Phobius"/>
    </source>
</evidence>